<evidence type="ECO:0000256" key="1">
    <source>
        <dbReference type="SAM" id="Coils"/>
    </source>
</evidence>
<accession>A0A8S3RJ68</accession>
<feature type="coiled-coil region" evidence="1">
    <location>
        <begin position="54"/>
        <end position="88"/>
    </location>
</feature>
<dbReference type="Proteomes" id="UP000683360">
    <property type="component" value="Unassembled WGS sequence"/>
</dbReference>
<dbReference type="EMBL" id="CAJPWZ010001067">
    <property type="protein sequence ID" value="CAG2206997.1"/>
    <property type="molecule type" value="Genomic_DNA"/>
</dbReference>
<protein>
    <submittedName>
        <fullName evidence="2">UNC13A_B_C</fullName>
    </submittedName>
</protein>
<evidence type="ECO:0000313" key="2">
    <source>
        <dbReference type="EMBL" id="CAG2206997.1"/>
    </source>
</evidence>
<keyword evidence="3" id="KW-1185">Reference proteome</keyword>
<comment type="caution">
    <text evidence="2">The sequence shown here is derived from an EMBL/GenBank/DDBJ whole genome shotgun (WGS) entry which is preliminary data.</text>
</comment>
<dbReference type="AlphaFoldDB" id="A0A8S3RJ68"/>
<reference evidence="2" key="1">
    <citation type="submission" date="2021-03" db="EMBL/GenBank/DDBJ databases">
        <authorList>
            <person name="Bekaert M."/>
        </authorList>
    </citation>
    <scope>NUCLEOTIDE SEQUENCE</scope>
</reference>
<proteinExistence type="predicted"/>
<dbReference type="Gene3D" id="3.60.10.10">
    <property type="entry name" value="Endonuclease/exonuclease/phosphatase"/>
    <property type="match status" value="1"/>
</dbReference>
<sequence>MSVKMNSIDEIKSAVSSVDFKLSEMKGDMNKLSKRVLDVETSQNFISKSFDENIKVHEKTNKKIESDIKKLATECEALRNDMSFIKRDSKNFDRQKRDSVRKRSYKLKSSSISITDQYPKSVVEKRKSLIPYLKKARDADVKAVLIKDKLFIGGVLYSGGPLDVAIANAKKEKNKFSDSENVLHKSQNHDGADVMNENECWINNTCNIEIDDFVCKSIPLSRKKYKQGCGMYVMIRKILSPYVKIIDISYETLIWIRIAKELTGCESDYLIANLYIPQQNSSFYRIHNCDLFYELESRTANMNDYVQNDKLHDSILDRVGDLFTYVADEALSCRNNPDAGTNDYGTKLLNLCKSSGLRIINGRHPDGLSNDFTYSGPRDLNSAKKAYKKYECKLKRSYKRQEGYMLCKLKKDNPRKFYSLFRKKSEEM</sequence>
<evidence type="ECO:0000313" key="3">
    <source>
        <dbReference type="Proteomes" id="UP000683360"/>
    </source>
</evidence>
<dbReference type="InterPro" id="IPR036691">
    <property type="entry name" value="Endo/exonu/phosph_ase_sf"/>
</dbReference>
<name>A0A8S3RJ68_MYTED</name>
<gene>
    <name evidence="2" type="ORF">MEDL_21312</name>
</gene>
<organism evidence="2 3">
    <name type="scientific">Mytilus edulis</name>
    <name type="common">Blue mussel</name>
    <dbReference type="NCBI Taxonomy" id="6550"/>
    <lineage>
        <taxon>Eukaryota</taxon>
        <taxon>Metazoa</taxon>
        <taxon>Spiralia</taxon>
        <taxon>Lophotrochozoa</taxon>
        <taxon>Mollusca</taxon>
        <taxon>Bivalvia</taxon>
        <taxon>Autobranchia</taxon>
        <taxon>Pteriomorphia</taxon>
        <taxon>Mytilida</taxon>
        <taxon>Mytiloidea</taxon>
        <taxon>Mytilidae</taxon>
        <taxon>Mytilinae</taxon>
        <taxon>Mytilus</taxon>
    </lineage>
</organism>
<dbReference type="OrthoDB" id="8052050at2759"/>
<keyword evidence="1" id="KW-0175">Coiled coil</keyword>